<protein>
    <submittedName>
        <fullName evidence="2">Uncharacterized protein</fullName>
    </submittedName>
</protein>
<proteinExistence type="predicted"/>
<dbReference type="EMBL" id="LT629973">
    <property type="protein sequence ID" value="SEH87583.1"/>
    <property type="molecule type" value="Genomic_DNA"/>
</dbReference>
<evidence type="ECO:0000313" key="3">
    <source>
        <dbReference type="Proteomes" id="UP000176204"/>
    </source>
</evidence>
<dbReference type="AlphaFoldDB" id="A0A1C7PFH1"/>
<gene>
    <name evidence="2" type="ORF">PYTT_1383</name>
</gene>
<dbReference type="KEGG" id="agl:PYTT_1383"/>
<organism evidence="2 3">
    <name type="scientific">Akkermansia glycaniphila</name>
    <dbReference type="NCBI Taxonomy" id="1679444"/>
    <lineage>
        <taxon>Bacteria</taxon>
        <taxon>Pseudomonadati</taxon>
        <taxon>Verrucomicrobiota</taxon>
        <taxon>Verrucomicrobiia</taxon>
        <taxon>Verrucomicrobiales</taxon>
        <taxon>Akkermansiaceae</taxon>
        <taxon>Akkermansia</taxon>
    </lineage>
</organism>
<dbReference type="RefSeq" id="WP_071133353.1">
    <property type="nucleotide sequence ID" value="NZ_LIGX01000001.1"/>
</dbReference>
<evidence type="ECO:0000256" key="1">
    <source>
        <dbReference type="SAM" id="MobiDB-lite"/>
    </source>
</evidence>
<accession>A0A1C7PFH1</accession>
<dbReference type="STRING" id="1679444.PYTT_1383"/>
<feature type="region of interest" description="Disordered" evidence="1">
    <location>
        <begin position="1"/>
        <end position="71"/>
    </location>
</feature>
<name>A0A1C7PFH1_9BACT</name>
<feature type="compositionally biased region" description="Low complexity" evidence="1">
    <location>
        <begin position="9"/>
        <end position="18"/>
    </location>
</feature>
<keyword evidence="3" id="KW-1185">Reference proteome</keyword>
<reference evidence="3" key="1">
    <citation type="submission" date="2016-09" db="EMBL/GenBank/DDBJ databases">
        <authorList>
            <person name="Koehorst J."/>
        </authorList>
    </citation>
    <scope>NUCLEOTIDE SEQUENCE [LARGE SCALE GENOMIC DNA]</scope>
</reference>
<sequence length="142" mass="15519">MATKNTKQEPAPAAPNNPEMDENAVAERQQQTDIPDQETNESAAAKTGQDKPDEQPTGTKPNQAEGEDNAERLILDGCCSLQPVSVEPSRTEIRVRIACALIQSPTWGSVITDDKHLEWMMGRVDAVADALLQHEQPSEQES</sequence>
<dbReference type="Proteomes" id="UP000176204">
    <property type="component" value="Chromosome I"/>
</dbReference>
<evidence type="ECO:0000313" key="2">
    <source>
        <dbReference type="EMBL" id="SEH87583.1"/>
    </source>
</evidence>